<gene>
    <name evidence="3" type="ORF">CLV60_13315</name>
</gene>
<dbReference type="Proteomes" id="UP000241964">
    <property type="component" value="Unassembled WGS sequence"/>
</dbReference>
<sequence>MSNSTRVVVMSLAVAALAVGCSQPDVKSTSNKTTPSSEQFESEIALLEKEAGKTYFKKDIVISDKDGKNQVTIQFASEDQTVLNNYLDEVQYEVVPVYKGQSPQVPSQNTSPSNSANTNHPSLATNKFPVFTEERSRNLQAGVVGFFLSVKSKSQAGSKVLAREGYAYTSNHISGEDWSEKLHFIRNHNGPNNNIHYFLKCKDGGLFASWYTPPTLHNILNGPGGQLPNDFFLTYPGGVFPGVDVVYDIDGPKKHQLVVDHNGYTDYSYYFENY</sequence>
<dbReference type="RefSeq" id="WP_146151652.1">
    <property type="nucleotide sequence ID" value="NZ_PYAS01000033.1"/>
</dbReference>
<evidence type="ECO:0000313" key="4">
    <source>
        <dbReference type="Proteomes" id="UP000241964"/>
    </source>
</evidence>
<protein>
    <recommendedName>
        <fullName evidence="5">Lipoprotein</fullName>
    </recommendedName>
</protein>
<dbReference type="AlphaFoldDB" id="A0A2P8F8M2"/>
<reference evidence="3 4" key="1">
    <citation type="submission" date="2018-03" db="EMBL/GenBank/DDBJ databases">
        <title>Genomic Encyclopedia of Archaeal and Bacterial Type Strains, Phase II (KMG-II): from individual species to whole genera.</title>
        <authorList>
            <person name="Goeker M."/>
        </authorList>
    </citation>
    <scope>NUCLEOTIDE SEQUENCE [LARGE SCALE GENOMIC DNA]</scope>
    <source>
        <strain evidence="3 4">DSM 29057</strain>
    </source>
</reference>
<evidence type="ECO:0000256" key="1">
    <source>
        <dbReference type="SAM" id="MobiDB-lite"/>
    </source>
</evidence>
<organism evidence="3 4">
    <name type="scientific">Dyadobacter jiangsuensis</name>
    <dbReference type="NCBI Taxonomy" id="1591085"/>
    <lineage>
        <taxon>Bacteria</taxon>
        <taxon>Pseudomonadati</taxon>
        <taxon>Bacteroidota</taxon>
        <taxon>Cytophagia</taxon>
        <taxon>Cytophagales</taxon>
        <taxon>Spirosomataceae</taxon>
        <taxon>Dyadobacter</taxon>
    </lineage>
</organism>
<name>A0A2P8F8M2_9BACT</name>
<dbReference type="EMBL" id="PYAS01000033">
    <property type="protein sequence ID" value="PSL18067.1"/>
    <property type="molecule type" value="Genomic_DNA"/>
</dbReference>
<feature type="signal peptide" evidence="2">
    <location>
        <begin position="1"/>
        <end position="18"/>
    </location>
</feature>
<feature type="chain" id="PRO_5015170733" description="Lipoprotein" evidence="2">
    <location>
        <begin position="19"/>
        <end position="274"/>
    </location>
</feature>
<evidence type="ECO:0000256" key="2">
    <source>
        <dbReference type="SAM" id="SignalP"/>
    </source>
</evidence>
<accession>A0A2P8F8M2</accession>
<evidence type="ECO:0000313" key="3">
    <source>
        <dbReference type="EMBL" id="PSL18067.1"/>
    </source>
</evidence>
<dbReference type="PROSITE" id="PS51257">
    <property type="entry name" value="PROKAR_LIPOPROTEIN"/>
    <property type="match status" value="1"/>
</dbReference>
<keyword evidence="4" id="KW-1185">Reference proteome</keyword>
<comment type="caution">
    <text evidence="3">The sequence shown here is derived from an EMBL/GenBank/DDBJ whole genome shotgun (WGS) entry which is preliminary data.</text>
</comment>
<evidence type="ECO:0008006" key="5">
    <source>
        <dbReference type="Google" id="ProtNLM"/>
    </source>
</evidence>
<proteinExistence type="predicted"/>
<keyword evidence="2" id="KW-0732">Signal</keyword>
<feature type="region of interest" description="Disordered" evidence="1">
    <location>
        <begin position="101"/>
        <end position="124"/>
    </location>
</feature>
<dbReference type="OrthoDB" id="932461at68336"/>